<reference evidence="2" key="1">
    <citation type="submission" date="2023-02" db="EMBL/GenBank/DDBJ databases">
        <title>Tahibacter soli sp. nov. isolated from soil.</title>
        <authorList>
            <person name="Baek J.H."/>
            <person name="Lee J.K."/>
            <person name="Choi D.G."/>
            <person name="Jeon C.O."/>
        </authorList>
    </citation>
    <scope>NUCLEOTIDE SEQUENCE</scope>
    <source>
        <strain evidence="2">BL</strain>
    </source>
</reference>
<dbReference type="Proteomes" id="UP001139971">
    <property type="component" value="Unassembled WGS sequence"/>
</dbReference>
<organism evidence="2 3">
    <name type="scientific">Tahibacter soli</name>
    <dbReference type="NCBI Taxonomy" id="2983605"/>
    <lineage>
        <taxon>Bacteria</taxon>
        <taxon>Pseudomonadati</taxon>
        <taxon>Pseudomonadota</taxon>
        <taxon>Gammaproteobacteria</taxon>
        <taxon>Lysobacterales</taxon>
        <taxon>Rhodanobacteraceae</taxon>
        <taxon>Tahibacter</taxon>
    </lineage>
</organism>
<dbReference type="RefSeq" id="WP_263540810.1">
    <property type="nucleotide sequence ID" value="NZ_JAOVZO020000019.1"/>
</dbReference>
<feature type="transmembrane region" description="Helical" evidence="1">
    <location>
        <begin position="102"/>
        <end position="125"/>
    </location>
</feature>
<feature type="transmembrane region" description="Helical" evidence="1">
    <location>
        <begin position="68"/>
        <end position="90"/>
    </location>
</feature>
<dbReference type="EMBL" id="JAOVZO020000019">
    <property type="protein sequence ID" value="MDC8014952.1"/>
    <property type="molecule type" value="Genomic_DNA"/>
</dbReference>
<evidence type="ECO:0008006" key="4">
    <source>
        <dbReference type="Google" id="ProtNLM"/>
    </source>
</evidence>
<sequence length="223" mass="24675">MSAMVGAAPARIPLGLKLAFTAFMAVMVPFYWITYGPTNFLYFCDVAMFLTLAALWTESPLAASIPAVGLIFPQAVWCVDFFATMLGHPLLGMTSYMFNDGIALFARGLSSFHLWLPFVLLYLVARVGYDRRAFAAWTLIAWVLITVCYWLLPGPPPDPANPNVPVNINYVYGFDDNAAQTLMPQWAWLAMLYLGLPLVVFAPTHWALAKYYGAVSTARNASP</sequence>
<feature type="transmembrane region" description="Helical" evidence="1">
    <location>
        <begin position="134"/>
        <end position="152"/>
    </location>
</feature>
<feature type="transmembrane region" description="Helical" evidence="1">
    <location>
        <begin position="186"/>
        <end position="209"/>
    </location>
</feature>
<keyword evidence="1" id="KW-0472">Membrane</keyword>
<evidence type="ECO:0000313" key="3">
    <source>
        <dbReference type="Proteomes" id="UP001139971"/>
    </source>
</evidence>
<protein>
    <recommendedName>
        <fullName evidence="4">Membrane-associated protein</fullName>
    </recommendedName>
</protein>
<accession>A0A9X4BL47</accession>
<proteinExistence type="predicted"/>
<evidence type="ECO:0000256" key="1">
    <source>
        <dbReference type="SAM" id="Phobius"/>
    </source>
</evidence>
<feature type="transmembrane region" description="Helical" evidence="1">
    <location>
        <begin position="12"/>
        <end position="33"/>
    </location>
</feature>
<gene>
    <name evidence="2" type="ORF">OD750_020600</name>
</gene>
<keyword evidence="1" id="KW-1133">Transmembrane helix</keyword>
<name>A0A9X4BL47_9GAMM</name>
<keyword evidence="3" id="KW-1185">Reference proteome</keyword>
<comment type="caution">
    <text evidence="2">The sequence shown here is derived from an EMBL/GenBank/DDBJ whole genome shotgun (WGS) entry which is preliminary data.</text>
</comment>
<evidence type="ECO:0000313" key="2">
    <source>
        <dbReference type="EMBL" id="MDC8014952.1"/>
    </source>
</evidence>
<keyword evidence="1" id="KW-0812">Transmembrane</keyword>
<dbReference type="AlphaFoldDB" id="A0A9X4BL47"/>
<feature type="transmembrane region" description="Helical" evidence="1">
    <location>
        <begin position="39"/>
        <end position="56"/>
    </location>
</feature>